<dbReference type="EMBL" id="BSOS01000007">
    <property type="protein sequence ID" value="GLR65803.1"/>
    <property type="molecule type" value="Genomic_DNA"/>
</dbReference>
<protein>
    <recommendedName>
        <fullName evidence="3">Sulfotransferase family protein</fullName>
    </recommendedName>
</protein>
<proteinExistence type="predicted"/>
<dbReference type="Gene3D" id="3.40.50.300">
    <property type="entry name" value="P-loop containing nucleotide triphosphate hydrolases"/>
    <property type="match status" value="1"/>
</dbReference>
<evidence type="ECO:0008006" key="3">
    <source>
        <dbReference type="Google" id="ProtNLM"/>
    </source>
</evidence>
<dbReference type="Proteomes" id="UP001156641">
    <property type="component" value="Unassembled WGS sequence"/>
</dbReference>
<dbReference type="InterPro" id="IPR014556">
    <property type="entry name" value="UCP029407"/>
</dbReference>
<accession>A0ABQ6A358</accession>
<dbReference type="SUPFAM" id="SSF52540">
    <property type="entry name" value="P-loop containing nucleoside triphosphate hydrolases"/>
    <property type="match status" value="1"/>
</dbReference>
<reference evidence="2" key="1">
    <citation type="journal article" date="2019" name="Int. J. Syst. Evol. Microbiol.">
        <title>The Global Catalogue of Microorganisms (GCM) 10K type strain sequencing project: providing services to taxonomists for standard genome sequencing and annotation.</title>
        <authorList>
            <consortium name="The Broad Institute Genomics Platform"/>
            <consortium name="The Broad Institute Genome Sequencing Center for Infectious Disease"/>
            <person name="Wu L."/>
            <person name="Ma J."/>
        </authorList>
    </citation>
    <scope>NUCLEOTIDE SEQUENCE [LARGE SCALE GENOMIC DNA]</scope>
    <source>
        <strain evidence="2">NBRC 112502</strain>
    </source>
</reference>
<dbReference type="PIRSF" id="PIRSF029407">
    <property type="entry name" value="UCP029407"/>
    <property type="match status" value="1"/>
</dbReference>
<evidence type="ECO:0000313" key="1">
    <source>
        <dbReference type="EMBL" id="GLR65803.1"/>
    </source>
</evidence>
<evidence type="ECO:0000313" key="2">
    <source>
        <dbReference type="Proteomes" id="UP001156641"/>
    </source>
</evidence>
<dbReference type="RefSeq" id="WP_284256332.1">
    <property type="nucleotide sequence ID" value="NZ_BSOS01000007.1"/>
</dbReference>
<keyword evidence="2" id="KW-1185">Reference proteome</keyword>
<gene>
    <name evidence="1" type="ORF">GCM10010909_04810</name>
</gene>
<comment type="caution">
    <text evidence="1">The sequence shown here is derived from an EMBL/GenBank/DDBJ whole genome shotgun (WGS) entry which is preliminary data.</text>
</comment>
<dbReference type="Pfam" id="PF13469">
    <property type="entry name" value="Sulfotransfer_3"/>
    <property type="match status" value="1"/>
</dbReference>
<name>A0ABQ6A358_9PROT</name>
<dbReference type="InterPro" id="IPR027417">
    <property type="entry name" value="P-loop_NTPase"/>
</dbReference>
<organism evidence="1 2">
    <name type="scientific">Acidocella aquatica</name>
    <dbReference type="NCBI Taxonomy" id="1922313"/>
    <lineage>
        <taxon>Bacteria</taxon>
        <taxon>Pseudomonadati</taxon>
        <taxon>Pseudomonadota</taxon>
        <taxon>Alphaproteobacteria</taxon>
        <taxon>Acetobacterales</taxon>
        <taxon>Acidocellaceae</taxon>
        <taxon>Acidocella</taxon>
    </lineage>
</organism>
<sequence>MSAGGRKAVLVLGMHRSGTSALARLLNLCGAALPEGLVEAAADVNAAGFWEARALLALHDEILEAAGGSWHDLRALDAGWFAGAPARAFRARLGALLASEYGKAPLLLVKDPRLCRLLPLWRPVLAELGIEPLVVLAVRHPLEVAASLRARDGFGEGKALLLWLRHVLAAEHASRGMRRAFVTYEQMLADAPGTVERLGRELELDWPRPPETVAAEMAAFLSPALRHHECDADEVLGNSAVPWEVREAYRWHIAAAAGEAPGDGLDAIAADLAVAEPLFGGALAALEDAARTRAAELRHWIGSAVERYEAIVTLRAYIEHQQREIDALAAHARAIESSRMWRALAPVRGVVRRLRGRGEVA</sequence>